<evidence type="ECO:0000313" key="2">
    <source>
        <dbReference type="EMBL" id="MQY31764.1"/>
    </source>
</evidence>
<comment type="caution">
    <text evidence="2">The sequence shown here is derived from an EMBL/GenBank/DDBJ whole genome shotgun (WGS) entry which is preliminary data.</text>
</comment>
<accession>A0A7K0E3N8</accession>
<reference evidence="2 3" key="1">
    <citation type="submission" date="2019-10" db="EMBL/GenBank/DDBJ databases">
        <title>Nocardia macrotermitis sp. nov. and Nocardia aurantia sp. nov., isolated from the gut of fungus growing-termite Macrotermes natalensis.</title>
        <authorList>
            <person name="Benndorf R."/>
            <person name="Schwitalla J."/>
            <person name="Martin K."/>
            <person name="De Beer W."/>
            <person name="Kaster A.-K."/>
            <person name="Vollmers J."/>
            <person name="Poulsen M."/>
            <person name="Beemelmanns C."/>
        </authorList>
    </citation>
    <scope>NUCLEOTIDE SEQUENCE [LARGE SCALE GENOMIC DNA]</scope>
    <source>
        <strain evidence="2 3">RB56</strain>
    </source>
</reference>
<organism evidence="2 3">
    <name type="scientific">Nocardia aurantia</name>
    <dbReference type="NCBI Taxonomy" id="2585199"/>
    <lineage>
        <taxon>Bacteria</taxon>
        <taxon>Bacillati</taxon>
        <taxon>Actinomycetota</taxon>
        <taxon>Actinomycetes</taxon>
        <taxon>Mycobacteriales</taxon>
        <taxon>Nocardiaceae</taxon>
        <taxon>Nocardia</taxon>
    </lineage>
</organism>
<proteinExistence type="predicted"/>
<keyword evidence="3" id="KW-1185">Reference proteome</keyword>
<name>A0A7K0E3N8_9NOCA</name>
<dbReference type="Proteomes" id="UP000431401">
    <property type="component" value="Unassembled WGS sequence"/>
</dbReference>
<feature type="compositionally biased region" description="Low complexity" evidence="1">
    <location>
        <begin position="15"/>
        <end position="32"/>
    </location>
</feature>
<evidence type="ECO:0008006" key="4">
    <source>
        <dbReference type="Google" id="ProtNLM"/>
    </source>
</evidence>
<sequence>MTSTVTDKSRIDPGSTAATAATESIASRPPGEVAAEAVREAAIAAAREITGVDREVGVRVKLARGELALALQLPIRYPMPIWQVATACRAHVRQRVQERFGMPIRRVDIEVTELPRKAP</sequence>
<dbReference type="AlphaFoldDB" id="A0A7K0E3N8"/>
<dbReference type="RefSeq" id="WP_153348979.1">
    <property type="nucleotide sequence ID" value="NZ_WEGI01000023.1"/>
</dbReference>
<dbReference type="EMBL" id="WEGI01000023">
    <property type="protein sequence ID" value="MQY31764.1"/>
    <property type="molecule type" value="Genomic_DNA"/>
</dbReference>
<gene>
    <name evidence="2" type="ORF">NRB56_73750</name>
</gene>
<protein>
    <recommendedName>
        <fullName evidence="4">Asp23/Gls24 family envelope stress response protein</fullName>
    </recommendedName>
</protein>
<evidence type="ECO:0000256" key="1">
    <source>
        <dbReference type="SAM" id="MobiDB-lite"/>
    </source>
</evidence>
<dbReference type="OrthoDB" id="4569527at2"/>
<feature type="region of interest" description="Disordered" evidence="1">
    <location>
        <begin position="1"/>
        <end position="32"/>
    </location>
</feature>
<evidence type="ECO:0000313" key="3">
    <source>
        <dbReference type="Proteomes" id="UP000431401"/>
    </source>
</evidence>